<dbReference type="Gene3D" id="1.10.530.10">
    <property type="match status" value="1"/>
</dbReference>
<evidence type="ECO:0008006" key="8">
    <source>
        <dbReference type="Google" id="ProtNLM"/>
    </source>
</evidence>
<dbReference type="InterPro" id="IPR008258">
    <property type="entry name" value="Transglycosylase_SLT_dom_1"/>
</dbReference>
<dbReference type="InterPro" id="IPR007730">
    <property type="entry name" value="SPOR-like_dom"/>
</dbReference>
<evidence type="ECO:0000313" key="6">
    <source>
        <dbReference type="EMBL" id="QDH25892.1"/>
    </source>
</evidence>
<dbReference type="KEGG" id="ntn:D5366_06200"/>
<dbReference type="OrthoDB" id="9801695at2"/>
<dbReference type="SUPFAM" id="SSF53955">
    <property type="entry name" value="Lysozyme-like"/>
    <property type="match status" value="1"/>
</dbReference>
<keyword evidence="7" id="KW-1185">Reference proteome</keyword>
<dbReference type="CDD" id="cd00254">
    <property type="entry name" value="LT-like"/>
    <property type="match status" value="1"/>
</dbReference>
<feature type="compositionally biased region" description="Low complexity" evidence="3">
    <location>
        <begin position="307"/>
        <end position="324"/>
    </location>
</feature>
<dbReference type="GO" id="GO:0042834">
    <property type="term" value="F:peptidoglycan binding"/>
    <property type="evidence" value="ECO:0007669"/>
    <property type="project" value="InterPro"/>
</dbReference>
<dbReference type="PANTHER" id="PTHR37423:SF2">
    <property type="entry name" value="MEMBRANE-BOUND LYTIC MUREIN TRANSGLYCOSYLASE C"/>
    <property type="match status" value="1"/>
</dbReference>
<gene>
    <name evidence="6" type="ORF">D5366_06200</name>
</gene>
<dbReference type="Pfam" id="PF01464">
    <property type="entry name" value="SLT"/>
    <property type="match status" value="1"/>
</dbReference>
<evidence type="ECO:0000259" key="5">
    <source>
        <dbReference type="Pfam" id="PF05036"/>
    </source>
</evidence>
<feature type="domain" description="SPOR" evidence="5">
    <location>
        <begin position="356"/>
        <end position="432"/>
    </location>
</feature>
<protein>
    <recommendedName>
        <fullName evidence="8">Murein transglycosylase</fullName>
    </recommendedName>
</protein>
<comment type="similarity">
    <text evidence="2">Belongs to the virb1 family.</text>
</comment>
<dbReference type="Gene3D" id="3.30.70.1070">
    <property type="entry name" value="Sporulation related repeat"/>
    <property type="match status" value="1"/>
</dbReference>
<comment type="similarity">
    <text evidence="1">Belongs to the transglycosylase Slt family.</text>
</comment>
<dbReference type="EMBL" id="CP032485">
    <property type="protein sequence ID" value="QDH25892.1"/>
    <property type="molecule type" value="Genomic_DNA"/>
</dbReference>
<sequence length="437" mass="47015">MKLLKSKHAQRSQSYYYTARNQQKHTFFTFLSGFVCCVGTRTHHLKTLPVQRNLSCAQKVNFRFTSRHFRTVSAGLTVVLLVSGCSSQRSRYDRYSMANPAYRAPGSAADPWGPYIREASNRSTVPESWIRAVMHQESGGHEYLDGQPITSSSGAMGLMQLMPQTYADMQDRLNLGSDPYEPHDNIAAGSEYIAILSRKYGSPAFLAAYNAGPQRLEAYLNQGRPLPHETVAYVAAITPHLGDTPPAATSSASYSSASSIQAAWANRNYTAVPQPSVAAPTRLSAPVSSVPCDPDAAYDTADNCSMPTSTTLAPPSPTPTSQALPAPPTWLPPPQNDRAPNTSTAAPVSAPPSHYGNWSVQVGAFNNAGQARFAATMARQASFSLLQATQTVLQPVVINGRTLWRSRLVGLDSHSASSACRQLNAQGLACIAKPPGQ</sequence>
<reference evidence="6 7" key="1">
    <citation type="submission" date="2018-09" db="EMBL/GenBank/DDBJ databases">
        <title>The complete genome sequence of Neokomagataea tanensis NBRC 106556(T).</title>
        <authorList>
            <person name="Chua K.-O."/>
            <person name="See-Too W.-S."/>
            <person name="Hong K.-W."/>
            <person name="Yin W.-F."/>
            <person name="Chan K.-G."/>
        </authorList>
    </citation>
    <scope>NUCLEOTIDE SEQUENCE [LARGE SCALE GENOMIC DNA]</scope>
    <source>
        <strain evidence="7">AH13 \ NBRC 106556</strain>
    </source>
</reference>
<feature type="compositionally biased region" description="Pro residues" evidence="3">
    <location>
        <begin position="325"/>
        <end position="335"/>
    </location>
</feature>
<dbReference type="Proteomes" id="UP000317214">
    <property type="component" value="Chromosome"/>
</dbReference>
<proteinExistence type="inferred from homology"/>
<accession>A0A4Y6V755</accession>
<dbReference type="AlphaFoldDB" id="A0A4Y6V755"/>
<feature type="domain" description="Transglycosylase SLT" evidence="4">
    <location>
        <begin position="115"/>
        <end position="222"/>
    </location>
</feature>
<evidence type="ECO:0000256" key="3">
    <source>
        <dbReference type="SAM" id="MobiDB-lite"/>
    </source>
</evidence>
<name>A0A4Y6V755_9PROT</name>
<dbReference type="InterPro" id="IPR036680">
    <property type="entry name" value="SPOR-like_sf"/>
</dbReference>
<evidence type="ECO:0000313" key="7">
    <source>
        <dbReference type="Proteomes" id="UP000317214"/>
    </source>
</evidence>
<dbReference type="InterPro" id="IPR023346">
    <property type="entry name" value="Lysozyme-like_dom_sf"/>
</dbReference>
<dbReference type="PANTHER" id="PTHR37423">
    <property type="entry name" value="SOLUBLE LYTIC MUREIN TRANSGLYCOSYLASE-RELATED"/>
    <property type="match status" value="1"/>
</dbReference>
<organism evidence="6 7">
    <name type="scientific">Neokomagataea tanensis</name>
    <dbReference type="NCBI Taxonomy" id="661191"/>
    <lineage>
        <taxon>Bacteria</taxon>
        <taxon>Pseudomonadati</taxon>
        <taxon>Pseudomonadota</taxon>
        <taxon>Alphaproteobacteria</taxon>
        <taxon>Acetobacterales</taxon>
        <taxon>Acetobacteraceae</taxon>
        <taxon>Neokomagataea</taxon>
    </lineage>
</organism>
<feature type="region of interest" description="Disordered" evidence="3">
    <location>
        <begin position="301"/>
        <end position="350"/>
    </location>
</feature>
<dbReference type="Pfam" id="PF05036">
    <property type="entry name" value="SPOR"/>
    <property type="match status" value="1"/>
</dbReference>
<evidence type="ECO:0000256" key="1">
    <source>
        <dbReference type="ARBA" id="ARBA00007734"/>
    </source>
</evidence>
<evidence type="ECO:0000259" key="4">
    <source>
        <dbReference type="Pfam" id="PF01464"/>
    </source>
</evidence>
<evidence type="ECO:0000256" key="2">
    <source>
        <dbReference type="ARBA" id="ARBA00009387"/>
    </source>
</evidence>